<gene>
    <name evidence="2" type="ordered locus">Hoch_3663</name>
</gene>
<name>D0LXC2_HALO1</name>
<reference evidence="2 3" key="1">
    <citation type="journal article" date="2010" name="Stand. Genomic Sci.">
        <title>Complete genome sequence of Haliangium ochraceum type strain (SMP-2).</title>
        <authorList>
            <consortium name="US DOE Joint Genome Institute (JGI-PGF)"/>
            <person name="Ivanova N."/>
            <person name="Daum C."/>
            <person name="Lang E."/>
            <person name="Abt B."/>
            <person name="Kopitz M."/>
            <person name="Saunders E."/>
            <person name="Lapidus A."/>
            <person name="Lucas S."/>
            <person name="Glavina Del Rio T."/>
            <person name="Nolan M."/>
            <person name="Tice H."/>
            <person name="Copeland A."/>
            <person name="Cheng J.F."/>
            <person name="Chen F."/>
            <person name="Bruce D."/>
            <person name="Goodwin L."/>
            <person name="Pitluck S."/>
            <person name="Mavromatis K."/>
            <person name="Pati A."/>
            <person name="Mikhailova N."/>
            <person name="Chen A."/>
            <person name="Palaniappan K."/>
            <person name="Land M."/>
            <person name="Hauser L."/>
            <person name="Chang Y.J."/>
            <person name="Jeffries C.D."/>
            <person name="Detter J.C."/>
            <person name="Brettin T."/>
            <person name="Rohde M."/>
            <person name="Goker M."/>
            <person name="Bristow J."/>
            <person name="Markowitz V."/>
            <person name="Eisen J.A."/>
            <person name="Hugenholtz P."/>
            <person name="Kyrpides N.C."/>
            <person name="Klenk H.P."/>
        </authorList>
    </citation>
    <scope>NUCLEOTIDE SEQUENCE [LARGE SCALE GENOMIC DNA]</scope>
    <source>
        <strain evidence="3">DSM 14365 / CIP 107738 / JCM 11303 / AJ 13395 / SMP-2</strain>
    </source>
</reference>
<dbReference type="eggNOG" id="COG1652">
    <property type="taxonomic scope" value="Bacteria"/>
</dbReference>
<sequence length="159" mass="17074">MKLDKLTIVSIDSPAIKVSAQFNPKEISIDKSVPWNKHKNPKGDIPMLEFTNAENRNMSFELFFDTSEKGTPVSALVEPLHLMTLIRDPAPAEKDKHPPRVLVAWGGLKPFKGVIESLGVKYTMFASNGTPVRATCSLKIKEVDEAQASGGGGGGAGAA</sequence>
<protein>
    <recommendedName>
        <fullName evidence="1">Contractile injection system tube protein N-terminal domain-containing protein</fullName>
    </recommendedName>
</protein>
<dbReference type="Proteomes" id="UP000001880">
    <property type="component" value="Chromosome"/>
</dbReference>
<keyword evidence="3" id="KW-1185">Reference proteome</keyword>
<feature type="domain" description="Contractile injection system tube protein N-terminal" evidence="1">
    <location>
        <begin position="2"/>
        <end position="147"/>
    </location>
</feature>
<dbReference type="EMBL" id="CP001804">
    <property type="protein sequence ID" value="ACY16164.1"/>
    <property type="molecule type" value="Genomic_DNA"/>
</dbReference>
<dbReference type="KEGG" id="hoh:Hoch_3663"/>
<evidence type="ECO:0000313" key="2">
    <source>
        <dbReference type="EMBL" id="ACY16164.1"/>
    </source>
</evidence>
<dbReference type="OrthoDB" id="9815939at2"/>
<dbReference type="STRING" id="502025.Hoch_3663"/>
<dbReference type="AlphaFoldDB" id="D0LXC2"/>
<dbReference type="RefSeq" id="WP_012828763.1">
    <property type="nucleotide sequence ID" value="NC_013440.1"/>
</dbReference>
<evidence type="ECO:0000259" key="1">
    <source>
        <dbReference type="Pfam" id="PF19266"/>
    </source>
</evidence>
<dbReference type="Pfam" id="PF19266">
    <property type="entry name" value="CIS_tube"/>
    <property type="match status" value="1"/>
</dbReference>
<dbReference type="HOGENOM" id="CLU_1658375_0_0_7"/>
<evidence type="ECO:0000313" key="3">
    <source>
        <dbReference type="Proteomes" id="UP000001880"/>
    </source>
</evidence>
<accession>D0LXC2</accession>
<organism evidence="2 3">
    <name type="scientific">Haliangium ochraceum (strain DSM 14365 / JCM 11303 / SMP-2)</name>
    <dbReference type="NCBI Taxonomy" id="502025"/>
    <lineage>
        <taxon>Bacteria</taxon>
        <taxon>Pseudomonadati</taxon>
        <taxon>Myxococcota</taxon>
        <taxon>Polyangia</taxon>
        <taxon>Haliangiales</taxon>
        <taxon>Kofleriaceae</taxon>
        <taxon>Haliangium</taxon>
    </lineage>
</organism>
<proteinExistence type="predicted"/>
<dbReference type="InterPro" id="IPR045361">
    <property type="entry name" value="CIS_tube_prot_N"/>
</dbReference>